<comment type="caution">
    <text evidence="8">The sequence shown here is derived from an EMBL/GenBank/DDBJ whole genome shotgun (WGS) entry which is preliminary data.</text>
</comment>
<evidence type="ECO:0000313" key="8">
    <source>
        <dbReference type="EMBL" id="GCL35186.1"/>
    </source>
</evidence>
<dbReference type="PANTHER" id="PTHR43787:SF11">
    <property type="entry name" value="UPF0026 PROTEIN SLR1464"/>
    <property type="match status" value="1"/>
</dbReference>
<organism evidence="8 9">
    <name type="scientific">Sphaerospermopsis reniformis</name>
    <dbReference type="NCBI Taxonomy" id="531300"/>
    <lineage>
        <taxon>Bacteria</taxon>
        <taxon>Bacillati</taxon>
        <taxon>Cyanobacteriota</taxon>
        <taxon>Cyanophyceae</taxon>
        <taxon>Nostocales</taxon>
        <taxon>Aphanizomenonaceae</taxon>
        <taxon>Sphaerospermopsis</taxon>
    </lineage>
</organism>
<dbReference type="Pfam" id="PF04055">
    <property type="entry name" value="Radical_SAM"/>
    <property type="match status" value="1"/>
</dbReference>
<dbReference type="SUPFAM" id="SSF102114">
    <property type="entry name" value="Radical SAM enzymes"/>
    <property type="match status" value="1"/>
</dbReference>
<dbReference type="RefSeq" id="WP_137666102.1">
    <property type="nucleotide sequence ID" value="NZ_BJCE01000004.1"/>
</dbReference>
<gene>
    <name evidence="8" type="ORF">SR1949_02780</name>
</gene>
<reference evidence="9" key="1">
    <citation type="submission" date="2019-02" db="EMBL/GenBank/DDBJ databases">
        <title>Draft genome sequence of Sphaerospermopsis reniformis NIES-1949.</title>
        <authorList>
            <person name="Yamaguchi H."/>
            <person name="Suzuki S."/>
            <person name="Kawachi M."/>
        </authorList>
    </citation>
    <scope>NUCLEOTIDE SEQUENCE [LARGE SCALE GENOMIC DNA]</scope>
    <source>
        <strain evidence="9">NIES-1949</strain>
    </source>
</reference>
<evidence type="ECO:0000256" key="2">
    <source>
        <dbReference type="ARBA" id="ARBA00022485"/>
    </source>
</evidence>
<keyword evidence="5" id="KW-0408">Iron</keyword>
<keyword evidence="3" id="KW-0949">S-adenosyl-L-methionine</keyword>
<keyword evidence="9" id="KW-1185">Reference proteome</keyword>
<evidence type="ECO:0000256" key="4">
    <source>
        <dbReference type="ARBA" id="ARBA00022723"/>
    </source>
</evidence>
<name>A0A479ZU67_9CYAN</name>
<evidence type="ECO:0000256" key="6">
    <source>
        <dbReference type="ARBA" id="ARBA00023014"/>
    </source>
</evidence>
<evidence type="ECO:0000256" key="3">
    <source>
        <dbReference type="ARBA" id="ARBA00022691"/>
    </source>
</evidence>
<feature type="domain" description="Radical SAM core" evidence="7">
    <location>
        <begin position="35"/>
        <end position="176"/>
    </location>
</feature>
<proteinExistence type="predicted"/>
<dbReference type="SFLD" id="SFLDS00029">
    <property type="entry name" value="Radical_SAM"/>
    <property type="match status" value="1"/>
</dbReference>
<comment type="cofactor">
    <cofactor evidence="1">
        <name>[4Fe-4S] cluster</name>
        <dbReference type="ChEBI" id="CHEBI:49883"/>
    </cofactor>
</comment>
<dbReference type="PANTHER" id="PTHR43787">
    <property type="entry name" value="FEMO COFACTOR BIOSYNTHESIS PROTEIN NIFB-RELATED"/>
    <property type="match status" value="1"/>
</dbReference>
<dbReference type="EMBL" id="BJCE01000004">
    <property type="protein sequence ID" value="GCL35186.1"/>
    <property type="molecule type" value="Genomic_DNA"/>
</dbReference>
<keyword evidence="6" id="KW-0411">Iron-sulfur</keyword>
<dbReference type="Gene3D" id="3.20.20.70">
    <property type="entry name" value="Aldolase class I"/>
    <property type="match status" value="1"/>
</dbReference>
<evidence type="ECO:0000256" key="5">
    <source>
        <dbReference type="ARBA" id="ARBA00023004"/>
    </source>
</evidence>
<evidence type="ECO:0000256" key="1">
    <source>
        <dbReference type="ARBA" id="ARBA00001966"/>
    </source>
</evidence>
<dbReference type="InterPro" id="IPR040084">
    <property type="entry name" value="GTPase_Obg"/>
</dbReference>
<keyword evidence="2" id="KW-0004">4Fe-4S</keyword>
<evidence type="ECO:0000259" key="7">
    <source>
        <dbReference type="Pfam" id="PF04055"/>
    </source>
</evidence>
<dbReference type="AlphaFoldDB" id="A0A479ZU67"/>
<keyword evidence="4" id="KW-0479">Metal-binding</keyword>
<accession>A0A479ZU67</accession>
<dbReference type="Proteomes" id="UP000300142">
    <property type="component" value="Unassembled WGS sequence"/>
</dbReference>
<dbReference type="GO" id="GO:0003824">
    <property type="term" value="F:catalytic activity"/>
    <property type="evidence" value="ECO:0007669"/>
    <property type="project" value="InterPro"/>
</dbReference>
<dbReference type="InterPro" id="IPR013785">
    <property type="entry name" value="Aldolase_TIM"/>
</dbReference>
<sequence>MSESLSVEKPHCTAVYGLVKSWRFGRSLGIDPIGIISTCSFNCVYCQLGNIQHQTTQRQMFIPTSQIISELQAIALRQIPLDVVTFSGSGEPTLALNLAEILTATKEIFKEPAVVLTKVLTNSTLLGDKLVRQALSIADIVAVKLDAVSSNKLQQINRPLETIDLPNIIEGITQFRQEYQGRMAIQTVTGDWGLGTGDWGLGTGDWGLVTG</sequence>
<dbReference type="InterPro" id="IPR007197">
    <property type="entry name" value="rSAM"/>
</dbReference>
<evidence type="ECO:0000313" key="9">
    <source>
        <dbReference type="Proteomes" id="UP000300142"/>
    </source>
</evidence>
<dbReference type="GO" id="GO:0046872">
    <property type="term" value="F:metal ion binding"/>
    <property type="evidence" value="ECO:0007669"/>
    <property type="project" value="UniProtKB-KW"/>
</dbReference>
<dbReference type="InterPro" id="IPR058240">
    <property type="entry name" value="rSAM_sf"/>
</dbReference>
<dbReference type="GO" id="GO:0051539">
    <property type="term" value="F:4 iron, 4 sulfur cluster binding"/>
    <property type="evidence" value="ECO:0007669"/>
    <property type="project" value="UniProtKB-KW"/>
</dbReference>
<protein>
    <submittedName>
        <fullName evidence="8">Radical SAM</fullName>
    </submittedName>
</protein>
<dbReference type="SFLD" id="SFLDG01083">
    <property type="entry name" value="Uncharacterised_Radical_SAM_Su"/>
    <property type="match status" value="1"/>
</dbReference>
<dbReference type="CDD" id="cd01335">
    <property type="entry name" value="Radical_SAM"/>
    <property type="match status" value="1"/>
</dbReference>